<dbReference type="InterPro" id="IPR022385">
    <property type="entry name" value="Rhs_assc_core"/>
</dbReference>
<protein>
    <recommendedName>
        <fullName evidence="3">Teneurin-like YD-shell domain-containing protein</fullName>
    </recommendedName>
</protein>
<evidence type="ECO:0000259" key="3">
    <source>
        <dbReference type="Pfam" id="PF25023"/>
    </source>
</evidence>
<feature type="domain" description="Teneurin-like YD-shell" evidence="3">
    <location>
        <begin position="12"/>
        <end position="96"/>
    </location>
</feature>
<evidence type="ECO:0000313" key="5">
    <source>
        <dbReference type="Proteomes" id="UP000238042"/>
    </source>
</evidence>
<dbReference type="InterPro" id="IPR056823">
    <property type="entry name" value="TEN-like_YD-shell"/>
</dbReference>
<dbReference type="InterPro" id="IPR050708">
    <property type="entry name" value="T6SS_VgrG/RHS"/>
</dbReference>
<accession>A0A2S8AFF5</accession>
<dbReference type="Gene3D" id="2.180.10.10">
    <property type="entry name" value="RHS repeat-associated core"/>
    <property type="match status" value="1"/>
</dbReference>
<dbReference type="AlphaFoldDB" id="A0A2S8AFF5"/>
<dbReference type="Pfam" id="PF25023">
    <property type="entry name" value="TEN_YD-shell"/>
    <property type="match status" value="1"/>
</dbReference>
<dbReference type="Proteomes" id="UP000238042">
    <property type="component" value="Unassembled WGS sequence"/>
</dbReference>
<comment type="caution">
    <text evidence="4">The sequence shown here is derived from an EMBL/GenBank/DDBJ whole genome shotgun (WGS) entry which is preliminary data.</text>
</comment>
<evidence type="ECO:0000256" key="1">
    <source>
        <dbReference type="ARBA" id="ARBA00022737"/>
    </source>
</evidence>
<dbReference type="OrthoDB" id="1254960at2"/>
<sequence>MGKRNEEYEKIKYYDHADHLGSSSYITNLDAQIVQHVEYVPFGEVFIEERNQSWNTPYLFNGKELDEETGLSYYGARYYNPKESVWLSVDPLAEKYPNVSPYTYTFQNPIKFIDPTEMMPEDGDGLGDPPEKRRTDVYTSSSIKGGGRKLTETGSYSGVTNSGCYESFVNVVDKDGYSVKAYSGTDAVSDYVKTYGHPKKVETVMFDRLNRFERTLYAIKDVSYVAITEPDSQAVLLMPLGVLMDVMLAGSVVEGTAIVNASKAESLGASRTAAKEWLKNAGNLERNQLIREIGDAEFKKVSPSNSPSLHYQRGGVKLRLDGDQMQIHHLIICTLIMGEIKELTI</sequence>
<evidence type="ECO:0000256" key="2">
    <source>
        <dbReference type="SAM" id="MobiDB-lite"/>
    </source>
</evidence>
<gene>
    <name evidence="4" type="ORF">C4S77_02430</name>
</gene>
<dbReference type="NCBIfam" id="TIGR03696">
    <property type="entry name" value="Rhs_assc_core"/>
    <property type="match status" value="1"/>
</dbReference>
<dbReference type="PANTHER" id="PTHR32305:SF15">
    <property type="entry name" value="PROTEIN RHSA-RELATED"/>
    <property type="match status" value="1"/>
</dbReference>
<feature type="region of interest" description="Disordered" evidence="2">
    <location>
        <begin position="121"/>
        <end position="152"/>
    </location>
</feature>
<evidence type="ECO:0000313" key="4">
    <source>
        <dbReference type="EMBL" id="PQL94859.1"/>
    </source>
</evidence>
<proteinExistence type="predicted"/>
<dbReference type="PANTHER" id="PTHR32305">
    <property type="match status" value="1"/>
</dbReference>
<dbReference type="EMBL" id="PSZM01000003">
    <property type="protein sequence ID" value="PQL94859.1"/>
    <property type="molecule type" value="Genomic_DNA"/>
</dbReference>
<keyword evidence="5" id="KW-1185">Reference proteome</keyword>
<organism evidence="4 5">
    <name type="scientific">Apibacter adventoris</name>
    <dbReference type="NCBI Taxonomy" id="1679466"/>
    <lineage>
        <taxon>Bacteria</taxon>
        <taxon>Pseudomonadati</taxon>
        <taxon>Bacteroidota</taxon>
        <taxon>Flavobacteriia</taxon>
        <taxon>Flavobacteriales</taxon>
        <taxon>Weeksellaceae</taxon>
        <taxon>Apibacter</taxon>
    </lineage>
</organism>
<name>A0A2S8AFF5_9FLAO</name>
<keyword evidence="1" id="KW-0677">Repeat</keyword>
<reference evidence="4 5" key="1">
    <citation type="submission" date="2018-02" db="EMBL/GenBank/DDBJ databases">
        <title>Genome sequences of Apibacter spp., gut symbionts of Asian honey bees.</title>
        <authorList>
            <person name="Kwong W.K."/>
            <person name="Steele M.I."/>
            <person name="Moran N.A."/>
        </authorList>
    </citation>
    <scope>NUCLEOTIDE SEQUENCE [LARGE SCALE GENOMIC DNA]</scope>
    <source>
        <strain evidence="5">wkB301</strain>
    </source>
</reference>